<comment type="similarity">
    <text evidence="9 10">Belongs to the TrpA family.</text>
</comment>
<evidence type="ECO:0000313" key="11">
    <source>
        <dbReference type="EMBL" id="OGI38620.1"/>
    </source>
</evidence>
<dbReference type="Gene3D" id="3.20.20.70">
    <property type="entry name" value="Aldolase class I"/>
    <property type="match status" value="1"/>
</dbReference>
<keyword evidence="4 9" id="KW-0028">Amino-acid biosynthesis</keyword>
<dbReference type="EC" id="4.2.1.20" evidence="9"/>
<organism evidence="11 12">
    <name type="scientific">Candidatus Muproteobacteria bacterium RBG_16_62_13</name>
    <dbReference type="NCBI Taxonomy" id="1817756"/>
    <lineage>
        <taxon>Bacteria</taxon>
        <taxon>Pseudomonadati</taxon>
        <taxon>Pseudomonadota</taxon>
        <taxon>Candidatus Muproteobacteria</taxon>
    </lineage>
</organism>
<keyword evidence="5 9" id="KW-0822">Tryptophan biosynthesis</keyword>
<dbReference type="HAMAP" id="MF_00131">
    <property type="entry name" value="Trp_synth_alpha"/>
    <property type="match status" value="1"/>
</dbReference>
<evidence type="ECO:0000256" key="4">
    <source>
        <dbReference type="ARBA" id="ARBA00022605"/>
    </source>
</evidence>
<feature type="active site" description="Proton acceptor" evidence="9">
    <location>
        <position position="60"/>
    </location>
</feature>
<evidence type="ECO:0000256" key="9">
    <source>
        <dbReference type="HAMAP-Rule" id="MF_00131"/>
    </source>
</evidence>
<comment type="subunit">
    <text evidence="3 9">Tetramer of two alpha and two beta chains.</text>
</comment>
<comment type="catalytic activity">
    <reaction evidence="8 9">
        <text>(1S,2R)-1-C-(indol-3-yl)glycerol 3-phosphate + L-serine = D-glyceraldehyde 3-phosphate + L-tryptophan + H2O</text>
        <dbReference type="Rhea" id="RHEA:10532"/>
        <dbReference type="ChEBI" id="CHEBI:15377"/>
        <dbReference type="ChEBI" id="CHEBI:33384"/>
        <dbReference type="ChEBI" id="CHEBI:57912"/>
        <dbReference type="ChEBI" id="CHEBI:58866"/>
        <dbReference type="ChEBI" id="CHEBI:59776"/>
        <dbReference type="EC" id="4.2.1.20"/>
    </reaction>
</comment>
<dbReference type="STRING" id="1817756.A2140_00660"/>
<dbReference type="EMBL" id="MFSQ01000115">
    <property type="protein sequence ID" value="OGI38620.1"/>
    <property type="molecule type" value="Genomic_DNA"/>
</dbReference>
<dbReference type="InterPro" id="IPR002028">
    <property type="entry name" value="Trp_synthase_suA"/>
</dbReference>
<evidence type="ECO:0000256" key="5">
    <source>
        <dbReference type="ARBA" id="ARBA00022822"/>
    </source>
</evidence>
<name>A0A1F6T0B2_9PROT</name>
<proteinExistence type="inferred from homology"/>
<dbReference type="UniPathway" id="UPA00035">
    <property type="reaction ID" value="UER00044"/>
</dbReference>
<keyword evidence="6 9" id="KW-0057">Aromatic amino acid biosynthesis</keyword>
<dbReference type="Proteomes" id="UP000178379">
    <property type="component" value="Unassembled WGS sequence"/>
</dbReference>
<comment type="caution">
    <text evidence="11">The sequence shown here is derived from an EMBL/GenBank/DDBJ whole genome shotgun (WGS) entry which is preliminary data.</text>
</comment>
<dbReference type="SUPFAM" id="SSF51366">
    <property type="entry name" value="Ribulose-phoshate binding barrel"/>
    <property type="match status" value="1"/>
</dbReference>
<dbReference type="InterPro" id="IPR013785">
    <property type="entry name" value="Aldolase_TIM"/>
</dbReference>
<dbReference type="PROSITE" id="PS00167">
    <property type="entry name" value="TRP_SYNTHASE_ALPHA"/>
    <property type="match status" value="1"/>
</dbReference>
<evidence type="ECO:0000256" key="1">
    <source>
        <dbReference type="ARBA" id="ARBA00003365"/>
    </source>
</evidence>
<evidence type="ECO:0000256" key="7">
    <source>
        <dbReference type="ARBA" id="ARBA00023239"/>
    </source>
</evidence>
<dbReference type="NCBIfam" id="TIGR00262">
    <property type="entry name" value="trpA"/>
    <property type="match status" value="1"/>
</dbReference>
<dbReference type="FunFam" id="3.20.20.70:FF:000037">
    <property type="entry name" value="Tryptophan synthase alpha chain"/>
    <property type="match status" value="1"/>
</dbReference>
<accession>A0A1F6T0B2</accession>
<dbReference type="PANTHER" id="PTHR43406">
    <property type="entry name" value="TRYPTOPHAN SYNTHASE, ALPHA CHAIN"/>
    <property type="match status" value="1"/>
</dbReference>
<evidence type="ECO:0000256" key="3">
    <source>
        <dbReference type="ARBA" id="ARBA00011270"/>
    </source>
</evidence>
<comment type="pathway">
    <text evidence="2 9">Amino-acid biosynthesis; L-tryptophan biosynthesis; L-tryptophan from chorismate: step 5/5.</text>
</comment>
<sequence>MSRIAERFKSLKAAGRKALIPYVTAGDPLPRITVPLMHALVKVGADIVELGVPFSDPMADGPVIQRATERALMHGVSLHDVLGMVREFRQSDAHTPVVLMGYLNPVEVMGYERFAAEAEAAGVDGVLLVDLPPEEAGDVTPVLRRHGLDEVFLLAPTSPAERIRRIAAAASGFIYYVSLRGVTGAAHLDIDEVRARLKAIRAETTLPLGVGFGISDPETAARMASLADAVIVGSALVKRMEERVSNPDTIIHDVPAFLASLRAAMDAGMTAPVAGGKR</sequence>
<keyword evidence="7 9" id="KW-0456">Lyase</keyword>
<dbReference type="CDD" id="cd04724">
    <property type="entry name" value="Tryptophan_synthase_alpha"/>
    <property type="match status" value="1"/>
</dbReference>
<evidence type="ECO:0000256" key="8">
    <source>
        <dbReference type="ARBA" id="ARBA00049047"/>
    </source>
</evidence>
<dbReference type="GO" id="GO:0004834">
    <property type="term" value="F:tryptophan synthase activity"/>
    <property type="evidence" value="ECO:0007669"/>
    <property type="project" value="UniProtKB-UniRule"/>
</dbReference>
<dbReference type="Pfam" id="PF00290">
    <property type="entry name" value="Trp_syntA"/>
    <property type="match status" value="1"/>
</dbReference>
<evidence type="ECO:0000256" key="2">
    <source>
        <dbReference type="ARBA" id="ARBA00004733"/>
    </source>
</evidence>
<feature type="active site" description="Proton acceptor" evidence="9">
    <location>
        <position position="49"/>
    </location>
</feature>
<comment type="function">
    <text evidence="1 9">The alpha subunit is responsible for the aldol cleavage of indoleglycerol phosphate to indole and glyceraldehyde 3-phosphate.</text>
</comment>
<evidence type="ECO:0000313" key="12">
    <source>
        <dbReference type="Proteomes" id="UP000178379"/>
    </source>
</evidence>
<dbReference type="InterPro" id="IPR018204">
    <property type="entry name" value="Trp_synthase_alpha_AS"/>
</dbReference>
<protein>
    <recommendedName>
        <fullName evidence="9">Tryptophan synthase alpha chain</fullName>
        <ecNumber evidence="9">4.2.1.20</ecNumber>
    </recommendedName>
</protein>
<evidence type="ECO:0000256" key="10">
    <source>
        <dbReference type="RuleBase" id="RU003662"/>
    </source>
</evidence>
<dbReference type="GO" id="GO:0005829">
    <property type="term" value="C:cytosol"/>
    <property type="evidence" value="ECO:0007669"/>
    <property type="project" value="TreeGrafter"/>
</dbReference>
<evidence type="ECO:0000256" key="6">
    <source>
        <dbReference type="ARBA" id="ARBA00023141"/>
    </source>
</evidence>
<gene>
    <name evidence="9" type="primary">trpA</name>
    <name evidence="11" type="ORF">A2140_00660</name>
</gene>
<dbReference type="PANTHER" id="PTHR43406:SF1">
    <property type="entry name" value="TRYPTOPHAN SYNTHASE ALPHA CHAIN, CHLOROPLASTIC"/>
    <property type="match status" value="1"/>
</dbReference>
<dbReference type="AlphaFoldDB" id="A0A1F6T0B2"/>
<dbReference type="InterPro" id="IPR011060">
    <property type="entry name" value="RibuloseP-bd_barrel"/>
</dbReference>
<reference evidence="11 12" key="1">
    <citation type="journal article" date="2016" name="Nat. Commun.">
        <title>Thousands of microbial genomes shed light on interconnected biogeochemical processes in an aquifer system.</title>
        <authorList>
            <person name="Anantharaman K."/>
            <person name="Brown C.T."/>
            <person name="Hug L.A."/>
            <person name="Sharon I."/>
            <person name="Castelle C.J."/>
            <person name="Probst A.J."/>
            <person name="Thomas B.C."/>
            <person name="Singh A."/>
            <person name="Wilkins M.J."/>
            <person name="Karaoz U."/>
            <person name="Brodie E.L."/>
            <person name="Williams K.H."/>
            <person name="Hubbard S.S."/>
            <person name="Banfield J.F."/>
        </authorList>
    </citation>
    <scope>NUCLEOTIDE SEQUENCE [LARGE SCALE GENOMIC DNA]</scope>
</reference>